<evidence type="ECO:0000256" key="7">
    <source>
        <dbReference type="SAM" id="MobiDB-lite"/>
    </source>
</evidence>
<dbReference type="InterPro" id="IPR002259">
    <property type="entry name" value="Eqnu_transpt"/>
</dbReference>
<dbReference type="GO" id="GO:0005337">
    <property type="term" value="F:nucleoside transmembrane transporter activity"/>
    <property type="evidence" value="ECO:0007669"/>
    <property type="project" value="InterPro"/>
</dbReference>
<comment type="similarity">
    <text evidence="2">Belongs to the SLC29A/ENT transporter (TC 2.A.57) family.</text>
</comment>
<keyword evidence="5 8" id="KW-1133">Transmembrane helix</keyword>
<organism evidence="9">
    <name type="scientific">Dermatophagoides farinae</name>
    <name type="common">American house dust mite</name>
    <dbReference type="NCBI Taxonomy" id="6954"/>
    <lineage>
        <taxon>Eukaryota</taxon>
        <taxon>Metazoa</taxon>
        <taxon>Ecdysozoa</taxon>
        <taxon>Arthropoda</taxon>
        <taxon>Chelicerata</taxon>
        <taxon>Arachnida</taxon>
        <taxon>Acari</taxon>
        <taxon>Acariformes</taxon>
        <taxon>Sarcoptiformes</taxon>
        <taxon>Astigmata</taxon>
        <taxon>Psoroptidia</taxon>
        <taxon>Analgoidea</taxon>
        <taxon>Pyroglyphidae</taxon>
        <taxon>Dermatophagoidinae</taxon>
        <taxon>Dermatophagoides</taxon>
    </lineage>
</organism>
<feature type="transmembrane region" description="Helical" evidence="8">
    <location>
        <begin position="209"/>
        <end position="231"/>
    </location>
</feature>
<evidence type="ECO:0000256" key="5">
    <source>
        <dbReference type="ARBA" id="ARBA00022989"/>
    </source>
</evidence>
<dbReference type="GO" id="GO:0008504">
    <property type="term" value="F:monoamine transmembrane transporter activity"/>
    <property type="evidence" value="ECO:0007669"/>
    <property type="project" value="TreeGrafter"/>
</dbReference>
<keyword evidence="3" id="KW-0813">Transport</keyword>
<feature type="compositionally biased region" description="Polar residues" evidence="7">
    <location>
        <begin position="79"/>
        <end position="88"/>
    </location>
</feature>
<evidence type="ECO:0000256" key="3">
    <source>
        <dbReference type="ARBA" id="ARBA00022448"/>
    </source>
</evidence>
<dbReference type="PANTHER" id="PTHR10332:SF10">
    <property type="entry name" value="EQUILIBRATIVE NUCLEOSIDE TRANSPORTER 4"/>
    <property type="match status" value="1"/>
</dbReference>
<feature type="transmembrane region" description="Helical" evidence="8">
    <location>
        <begin position="646"/>
        <end position="664"/>
    </location>
</feature>
<feature type="transmembrane region" description="Helical" evidence="8">
    <location>
        <begin position="609"/>
        <end position="634"/>
    </location>
</feature>
<accession>A0A9D4SCV6</accession>
<keyword evidence="6 8" id="KW-0472">Membrane</keyword>
<evidence type="ECO:0000256" key="2">
    <source>
        <dbReference type="ARBA" id="ARBA00007965"/>
    </source>
</evidence>
<comment type="caution">
    <text evidence="9">The sequence shown here is derived from an EMBL/GenBank/DDBJ whole genome shotgun (WGS) entry which is preliminary data.</text>
</comment>
<evidence type="ECO:0000256" key="1">
    <source>
        <dbReference type="ARBA" id="ARBA00004141"/>
    </source>
</evidence>
<proteinExistence type="inferred from homology"/>
<dbReference type="PANTHER" id="PTHR10332">
    <property type="entry name" value="EQUILIBRATIVE NUCLEOSIDE TRANSPORTER"/>
    <property type="match status" value="1"/>
</dbReference>
<reference evidence="9" key="1">
    <citation type="submission" date="2020-06" db="EMBL/GenBank/DDBJ databases">
        <authorList>
            <person name="Ji K."/>
            <person name="Li J."/>
        </authorList>
    </citation>
    <scope>NUCLEOTIDE SEQUENCE</scope>
    <source>
        <strain evidence="9">JKM2019</strain>
        <tissue evidence="9">Whole body</tissue>
    </source>
</reference>
<reference evidence="9" key="2">
    <citation type="journal article" date="2021" name="World Allergy Organ. J.">
        <title>Chromosome-level assembly of Dermatophagoides farinae genome and transcriptome reveals two novel allergens Der f 37 and Der f 39.</title>
        <authorList>
            <person name="Chen J."/>
            <person name="Cai Z."/>
            <person name="Fan D."/>
            <person name="Hu J."/>
            <person name="Hou Y."/>
            <person name="He Y."/>
            <person name="Zhang Z."/>
            <person name="Zhao Z."/>
            <person name="Gao P."/>
            <person name="Hu W."/>
            <person name="Sun J."/>
            <person name="Li J."/>
            <person name="Ji K."/>
        </authorList>
    </citation>
    <scope>NUCLEOTIDE SEQUENCE</scope>
    <source>
        <strain evidence="9">JKM2019</strain>
    </source>
</reference>
<feature type="transmembrane region" description="Helical" evidence="8">
    <location>
        <begin position="174"/>
        <end position="197"/>
    </location>
</feature>
<evidence type="ECO:0000313" key="9">
    <source>
        <dbReference type="EMBL" id="KAH7637479.1"/>
    </source>
</evidence>
<feature type="transmembrane region" description="Helical" evidence="8">
    <location>
        <begin position="716"/>
        <end position="737"/>
    </location>
</feature>
<dbReference type="Pfam" id="PF01733">
    <property type="entry name" value="Nucleoside_tran"/>
    <property type="match status" value="2"/>
</dbReference>
<feature type="transmembrane region" description="Helical" evidence="8">
    <location>
        <begin position="749"/>
        <end position="769"/>
    </location>
</feature>
<feature type="transmembrane region" description="Helical" evidence="8">
    <location>
        <begin position="676"/>
        <end position="696"/>
    </location>
</feature>
<gene>
    <name evidence="9" type="ORF">HUG17_8583</name>
</gene>
<evidence type="ECO:0000256" key="8">
    <source>
        <dbReference type="SAM" id="Phobius"/>
    </source>
</evidence>
<dbReference type="InterPro" id="IPR036259">
    <property type="entry name" value="MFS_trans_sf"/>
</dbReference>
<dbReference type="Proteomes" id="UP000828236">
    <property type="component" value="Unassembled WGS sequence"/>
</dbReference>
<name>A0A9D4SCV6_DERFA</name>
<sequence>MDSNIDHIFFTINNDDNQQKDVATTRHLESSPLNAESKMLLPDVHHHHHDTTTTSLLLYDSINPTATLEVSSTMIINESSSNSTQNDGQKNKKLTNNNDDNIQMEYHFNPLYVISDRQNQSQNQQQRSIQDQELEPIRNDRIPPIYSSSSSTFVHEFSTSPSSSLPVPRDQYGLIYISLIMAGVGFLLPYNSFMIAVDYFQQRFPDTTIVFDMSATYIVMTFFTVIIQNLFVEIIPFRWRLNFGYLVALLFMMFAVIWEIWLRLGSYLDNLIIISIIAVGCSVQQSTFYGYTSMLPKRYVQAVMIGESAAGVFVSFNRIITKILYPTESEFNTVLFFSISIIVISICAIVHVVLLPRSNFIRYHLYLCRDNDNPNNRSRRRRRKFDDPNNARIIHQINENVGLVNMYHRKESEAKFESNTQTSMLSMDSQQQQQQIFNDQQPVVADVIINNQNGNNSMSILNRTANNQAKVQNILRTDSTEFVLPFGIDDDEINAEQQQQQQQRKQSIDSILDFNNNNHNNDNNIDHQTNDEMDYCSINFKTPPSTTTTTAAAAATILSFIIRWLHYLETSTHFLRHFRRLFRRLSHCDNNLHRILITLHHKYLIRRDIILEIWPFISTIIIVYLVTLTIFPGIESEIHSCRFGDWFPIILMAIFNLTDFFGKLMSTLFFRINHRYLLLIAFGRFILIPLFVWSILPHQQNEEQPFFANAFWPISFTILLGITNGVFGSLPMILAPFKVNEQWREITGNLMTFSYIIGLTAGSFCSYWLNNWTLSSASSSSSLTLSSNHYRIQHYCPSELAAITSTTTTTTTTVATTIKSLSDILLNNFTTSMMTTTMVSTPINNLTTIMTTSSLNMTTTDISSMIIDPI</sequence>
<keyword evidence="4 8" id="KW-0812">Transmembrane</keyword>
<dbReference type="AlphaFoldDB" id="A0A9D4SCV6"/>
<feature type="transmembrane region" description="Helical" evidence="8">
    <location>
        <begin position="303"/>
        <end position="325"/>
    </location>
</feature>
<feature type="transmembrane region" description="Helical" evidence="8">
    <location>
        <begin position="243"/>
        <end position="264"/>
    </location>
</feature>
<feature type="transmembrane region" description="Helical" evidence="8">
    <location>
        <begin position="331"/>
        <end position="355"/>
    </location>
</feature>
<comment type="subcellular location">
    <subcellularLocation>
        <location evidence="1">Membrane</location>
        <topology evidence="1">Multi-pass membrane protein</topology>
    </subcellularLocation>
</comment>
<dbReference type="GO" id="GO:0005886">
    <property type="term" value="C:plasma membrane"/>
    <property type="evidence" value="ECO:0007669"/>
    <property type="project" value="TreeGrafter"/>
</dbReference>
<evidence type="ECO:0000256" key="4">
    <source>
        <dbReference type="ARBA" id="ARBA00022692"/>
    </source>
</evidence>
<dbReference type="SUPFAM" id="SSF103473">
    <property type="entry name" value="MFS general substrate transporter"/>
    <property type="match status" value="1"/>
</dbReference>
<feature type="region of interest" description="Disordered" evidence="7">
    <location>
        <begin position="79"/>
        <end position="100"/>
    </location>
</feature>
<feature type="transmembrane region" description="Helical" evidence="8">
    <location>
        <begin position="270"/>
        <end position="291"/>
    </location>
</feature>
<protein>
    <submittedName>
        <fullName evidence="9">Uncharacterized protein</fullName>
    </submittedName>
</protein>
<evidence type="ECO:0000256" key="6">
    <source>
        <dbReference type="ARBA" id="ARBA00023136"/>
    </source>
</evidence>
<dbReference type="EMBL" id="SDOV01000008">
    <property type="protein sequence ID" value="KAH7637479.1"/>
    <property type="molecule type" value="Genomic_DNA"/>
</dbReference>